<evidence type="ECO:0000313" key="1">
    <source>
        <dbReference type="EMBL" id="TFY58861.1"/>
    </source>
</evidence>
<gene>
    <name evidence="1" type="ORF">EVG20_g8000</name>
</gene>
<keyword evidence="2" id="KW-1185">Reference proteome</keyword>
<reference evidence="1 2" key="1">
    <citation type="submission" date="2019-02" db="EMBL/GenBank/DDBJ databases">
        <title>Genome sequencing of the rare red list fungi Dentipellis fragilis.</title>
        <authorList>
            <person name="Buettner E."/>
            <person name="Kellner H."/>
        </authorList>
    </citation>
    <scope>NUCLEOTIDE SEQUENCE [LARGE SCALE GENOMIC DNA]</scope>
    <source>
        <strain evidence="1 2">DSM 105465</strain>
    </source>
</reference>
<name>A0A4Y9YBL5_9AGAM</name>
<sequence length="861" mass="96040">MRTTMGVIKAVIADNADTLEDVAVAGPYMRGMAPLDVRFVPAERRCPRVTRLVIQRLGFDLAAVARTFPNVERLERDCEAALPDDAESGTVWPKLGTLVAPAKVVLPMVAQGNHSMLRCLVIPPSSSAPLRVEDTLDAIRNLRIEELSLSIPSVNLGDPSSDSDDSVLFLAQILESAPHLRKLDLNVHDNDNQTRKVDLATLTPNAQHLTKTHTRVLSQLTYVSLAWPTINTTLTDKTLQSFARPWFTLCPRLACMRLYPSMLEFRWTRRWVNFADCSDNDSDSGVDLGHGDSCPRPRSVVTPHYRCNPKSKQASFDNERTAFAPNDRERGSTAWSAAVCKSCVAPRRIAIAFVLDAACSNVTNSPHACEEQRQLIRDVHEAGHQHNALHGPALNLSITPSAASTENLLLLSQTEPSASSTTATNMVQTIIPGLNEDCAFLTLTYLKTPSLLSMALTSRAAIHPVRLCLVRNTYLTNEEQLIAFLTFVIDHSLESALHHLCILFRQGSTGPETSWSRLLSDILHRATNLSRLWLSLHPSILFTRRLMTPRIETLDGYKRRLFDVLVNYTPALTHLYLYRSEPENVVALQGIRGLTAILLDIQYDGSDTGTNARAPSMDAIKKILADNAETLVDVVLLESLLPDLPMPFTMGELECKLPHVIRLTIRRRPLLFDHGLGNIARIFPNLQRLELDRSMKVSANLVLGPVWRALTTLIAPQDFLLMLARHDDNCPSLQWLVVSHRRGYPHSCLQEILQTVLRFPIYELFLGIPIADLGDPLALRSDLDLTLQMQDPEEPQRTVASQANARLVSALACTFDNLTHLSFFLPWVPTDMSNEILQSLAKAWPPLPRVFPISSDWRSQR</sequence>
<comment type="caution">
    <text evidence="1">The sequence shown here is derived from an EMBL/GenBank/DDBJ whole genome shotgun (WGS) entry which is preliminary data.</text>
</comment>
<organism evidence="1 2">
    <name type="scientific">Dentipellis fragilis</name>
    <dbReference type="NCBI Taxonomy" id="205917"/>
    <lineage>
        <taxon>Eukaryota</taxon>
        <taxon>Fungi</taxon>
        <taxon>Dikarya</taxon>
        <taxon>Basidiomycota</taxon>
        <taxon>Agaricomycotina</taxon>
        <taxon>Agaricomycetes</taxon>
        <taxon>Russulales</taxon>
        <taxon>Hericiaceae</taxon>
        <taxon>Dentipellis</taxon>
    </lineage>
</organism>
<protein>
    <submittedName>
        <fullName evidence="1">Uncharacterized protein</fullName>
    </submittedName>
</protein>
<dbReference type="EMBL" id="SEOQ01000655">
    <property type="protein sequence ID" value="TFY58861.1"/>
    <property type="molecule type" value="Genomic_DNA"/>
</dbReference>
<accession>A0A4Y9YBL5</accession>
<dbReference type="OrthoDB" id="10443490at2759"/>
<proteinExistence type="predicted"/>
<dbReference type="AlphaFoldDB" id="A0A4Y9YBL5"/>
<dbReference type="Proteomes" id="UP000298327">
    <property type="component" value="Unassembled WGS sequence"/>
</dbReference>
<evidence type="ECO:0000313" key="2">
    <source>
        <dbReference type="Proteomes" id="UP000298327"/>
    </source>
</evidence>